<dbReference type="InterPro" id="IPR002563">
    <property type="entry name" value="Flavin_Rdtase-like_dom"/>
</dbReference>
<accession>A0A3N1DA92</accession>
<dbReference type="PANTHER" id="PTHR30466">
    <property type="entry name" value="FLAVIN REDUCTASE"/>
    <property type="match status" value="1"/>
</dbReference>
<dbReference type="InterPro" id="IPR050268">
    <property type="entry name" value="NADH-dep_flavin_reductase"/>
</dbReference>
<keyword evidence="2" id="KW-0560">Oxidoreductase</keyword>
<reference evidence="5 6" key="1">
    <citation type="submission" date="2018-11" db="EMBL/GenBank/DDBJ databases">
        <title>Sequencing the genomes of 1000 actinobacteria strains.</title>
        <authorList>
            <person name="Klenk H.-P."/>
        </authorList>
    </citation>
    <scope>NUCLEOTIDE SEQUENCE [LARGE SCALE GENOMIC DNA]</scope>
    <source>
        <strain evidence="5 6">DSM 44254</strain>
    </source>
</reference>
<comment type="similarity">
    <text evidence="1">Belongs to the non-flavoprotein flavin reductase family.</text>
</comment>
<dbReference type="GO" id="GO:0042602">
    <property type="term" value="F:riboflavin reductase (NADPH) activity"/>
    <property type="evidence" value="ECO:0007669"/>
    <property type="project" value="TreeGrafter"/>
</dbReference>
<dbReference type="GO" id="GO:0004497">
    <property type="term" value="F:monooxygenase activity"/>
    <property type="evidence" value="ECO:0007669"/>
    <property type="project" value="UniProtKB-KW"/>
</dbReference>
<dbReference type="Pfam" id="PF01613">
    <property type="entry name" value="Flavin_Reduct"/>
    <property type="match status" value="1"/>
</dbReference>
<sequence>MGEGIPMTNSTDVRQADAAHGREMDPRLFREVMGGFASGIVVVAGMVADEPVGLTCQSFTSLSMDPPLIAFCPALSSVTWRRIRPTGAFCVNVLAAEQRDVSGLFGQRRDDKFEQVPWRRGVSGAPLLDGAAAHIECEIAEIHPGGDHEIVVGRVVALTGDAERMPLLYHRGRYGVLAP</sequence>
<dbReference type="GO" id="GO:0010181">
    <property type="term" value="F:FMN binding"/>
    <property type="evidence" value="ECO:0007669"/>
    <property type="project" value="InterPro"/>
</dbReference>
<feature type="region of interest" description="Disordered" evidence="3">
    <location>
        <begin position="1"/>
        <end position="20"/>
    </location>
</feature>
<dbReference type="EMBL" id="RJKE01000001">
    <property type="protein sequence ID" value="ROO90018.1"/>
    <property type="molecule type" value="Genomic_DNA"/>
</dbReference>
<feature type="domain" description="Flavin reductase like" evidence="4">
    <location>
        <begin position="33"/>
        <end position="176"/>
    </location>
</feature>
<organism evidence="5 6">
    <name type="scientific">Actinocorallia herbida</name>
    <dbReference type="NCBI Taxonomy" id="58109"/>
    <lineage>
        <taxon>Bacteria</taxon>
        <taxon>Bacillati</taxon>
        <taxon>Actinomycetota</taxon>
        <taxon>Actinomycetes</taxon>
        <taxon>Streptosporangiales</taxon>
        <taxon>Thermomonosporaceae</taxon>
        <taxon>Actinocorallia</taxon>
    </lineage>
</organism>
<evidence type="ECO:0000256" key="3">
    <source>
        <dbReference type="SAM" id="MobiDB-lite"/>
    </source>
</evidence>
<dbReference type="PANTHER" id="PTHR30466:SF11">
    <property type="entry name" value="FLAVIN-DEPENDENT MONOOXYGENASE, REDUCTASE SUBUNIT HSAB"/>
    <property type="match status" value="1"/>
</dbReference>
<evidence type="ECO:0000256" key="1">
    <source>
        <dbReference type="ARBA" id="ARBA00008898"/>
    </source>
</evidence>
<comment type="caution">
    <text evidence="5">The sequence shown here is derived from an EMBL/GenBank/DDBJ whole genome shotgun (WGS) entry which is preliminary data.</text>
</comment>
<gene>
    <name evidence="5" type="ORF">EDD29_7731</name>
</gene>
<proteinExistence type="inferred from homology"/>
<evidence type="ECO:0000313" key="5">
    <source>
        <dbReference type="EMBL" id="ROO90018.1"/>
    </source>
</evidence>
<dbReference type="InterPro" id="IPR012349">
    <property type="entry name" value="Split_barrel_FMN-bd"/>
</dbReference>
<dbReference type="SUPFAM" id="SSF50475">
    <property type="entry name" value="FMN-binding split barrel"/>
    <property type="match status" value="1"/>
</dbReference>
<dbReference type="SMART" id="SM00903">
    <property type="entry name" value="Flavin_Reduct"/>
    <property type="match status" value="1"/>
</dbReference>
<name>A0A3N1DA92_9ACTN</name>
<keyword evidence="5" id="KW-0503">Monooxygenase</keyword>
<dbReference type="Gene3D" id="2.30.110.10">
    <property type="entry name" value="Electron Transport, Fmn-binding Protein, Chain A"/>
    <property type="match status" value="1"/>
</dbReference>
<keyword evidence="6" id="KW-1185">Reference proteome</keyword>
<evidence type="ECO:0000313" key="6">
    <source>
        <dbReference type="Proteomes" id="UP000272400"/>
    </source>
</evidence>
<evidence type="ECO:0000256" key="2">
    <source>
        <dbReference type="ARBA" id="ARBA00023002"/>
    </source>
</evidence>
<dbReference type="AlphaFoldDB" id="A0A3N1DA92"/>
<protein>
    <submittedName>
        <fullName evidence="5">3-hydroxy-9,10-secoandrosta-1,3,5(10)-triene-9, 17-dione monooxygenase reductase component</fullName>
    </submittedName>
</protein>
<dbReference type="Proteomes" id="UP000272400">
    <property type="component" value="Unassembled WGS sequence"/>
</dbReference>
<evidence type="ECO:0000259" key="4">
    <source>
        <dbReference type="SMART" id="SM00903"/>
    </source>
</evidence>